<dbReference type="RefSeq" id="XP_005762400.1">
    <property type="nucleotide sequence ID" value="XM_005762343.1"/>
</dbReference>
<dbReference type="RefSeq" id="XP_005766439.1">
    <property type="nucleotide sequence ID" value="XM_005766382.1"/>
</dbReference>
<keyword evidence="1" id="KW-0812">Transmembrane</keyword>
<dbReference type="AlphaFoldDB" id="A0A0D3IRX5"/>
<keyword evidence="1" id="KW-1133">Transmembrane helix</keyword>
<keyword evidence="3" id="KW-1185">Reference proteome</keyword>
<keyword evidence="1" id="KW-0472">Membrane</keyword>
<dbReference type="HOGENOM" id="CLU_2613326_0_0_1"/>
<dbReference type="Proteomes" id="UP000013827">
    <property type="component" value="Unassembled WGS sequence"/>
</dbReference>
<dbReference type="EnsemblProtists" id="EOD14010">
    <property type="protein sequence ID" value="EOD14010"/>
    <property type="gene ID" value="EMIHUDRAFT_370935"/>
</dbReference>
<dbReference type="PaxDb" id="2903-EOD09971"/>
<dbReference type="KEGG" id="ehx:EMIHUDRAFT_370935"/>
<proteinExistence type="predicted"/>
<reference evidence="2" key="2">
    <citation type="submission" date="2024-10" db="UniProtKB">
        <authorList>
            <consortium name="EnsemblProtists"/>
        </authorList>
    </citation>
    <scope>IDENTIFICATION</scope>
</reference>
<organism evidence="2 3">
    <name type="scientific">Emiliania huxleyi (strain CCMP1516)</name>
    <dbReference type="NCBI Taxonomy" id="280463"/>
    <lineage>
        <taxon>Eukaryota</taxon>
        <taxon>Haptista</taxon>
        <taxon>Haptophyta</taxon>
        <taxon>Prymnesiophyceae</taxon>
        <taxon>Isochrysidales</taxon>
        <taxon>Noelaerhabdaceae</taxon>
        <taxon>Emiliania</taxon>
    </lineage>
</organism>
<dbReference type="GeneID" id="17260160"/>
<evidence type="ECO:0000256" key="1">
    <source>
        <dbReference type="SAM" id="Phobius"/>
    </source>
</evidence>
<dbReference type="EnsemblProtists" id="EOD09971">
    <property type="protein sequence ID" value="EOD09971"/>
    <property type="gene ID" value="EMIHUDRAFT_358337"/>
</dbReference>
<dbReference type="GeneID" id="17256207"/>
<sequence length="79" mass="9031">MPEAAEEHSVWRPLFLAGVPMVLLSIAMLAAYHRFKERRRRSALILSANRLVDVWSGMHLTVRSVRTSQAGEKLRTTEQ</sequence>
<feature type="transmembrane region" description="Helical" evidence="1">
    <location>
        <begin position="14"/>
        <end position="32"/>
    </location>
</feature>
<name>A0A0D3IRX5_EMIH1</name>
<dbReference type="KEGG" id="ehx:EMIHUDRAFT_358337"/>
<reference evidence="3" key="1">
    <citation type="journal article" date="2013" name="Nature">
        <title>Pan genome of the phytoplankton Emiliania underpins its global distribution.</title>
        <authorList>
            <person name="Read B.A."/>
            <person name="Kegel J."/>
            <person name="Klute M.J."/>
            <person name="Kuo A."/>
            <person name="Lefebvre S.C."/>
            <person name="Maumus F."/>
            <person name="Mayer C."/>
            <person name="Miller J."/>
            <person name="Monier A."/>
            <person name="Salamov A."/>
            <person name="Young J."/>
            <person name="Aguilar M."/>
            <person name="Claverie J.M."/>
            <person name="Frickenhaus S."/>
            <person name="Gonzalez K."/>
            <person name="Herman E.K."/>
            <person name="Lin Y.C."/>
            <person name="Napier J."/>
            <person name="Ogata H."/>
            <person name="Sarno A.F."/>
            <person name="Shmutz J."/>
            <person name="Schroeder D."/>
            <person name="de Vargas C."/>
            <person name="Verret F."/>
            <person name="von Dassow P."/>
            <person name="Valentin K."/>
            <person name="Van de Peer Y."/>
            <person name="Wheeler G."/>
            <person name="Dacks J.B."/>
            <person name="Delwiche C.F."/>
            <person name="Dyhrman S.T."/>
            <person name="Glockner G."/>
            <person name="John U."/>
            <person name="Richards T."/>
            <person name="Worden A.Z."/>
            <person name="Zhang X."/>
            <person name="Grigoriev I.V."/>
            <person name="Allen A.E."/>
            <person name="Bidle K."/>
            <person name="Borodovsky M."/>
            <person name="Bowler C."/>
            <person name="Brownlee C."/>
            <person name="Cock J.M."/>
            <person name="Elias M."/>
            <person name="Gladyshev V.N."/>
            <person name="Groth M."/>
            <person name="Guda C."/>
            <person name="Hadaegh A."/>
            <person name="Iglesias-Rodriguez M.D."/>
            <person name="Jenkins J."/>
            <person name="Jones B.M."/>
            <person name="Lawson T."/>
            <person name="Leese F."/>
            <person name="Lindquist E."/>
            <person name="Lobanov A."/>
            <person name="Lomsadze A."/>
            <person name="Malik S.B."/>
            <person name="Marsh M.E."/>
            <person name="Mackinder L."/>
            <person name="Mock T."/>
            <person name="Mueller-Roeber B."/>
            <person name="Pagarete A."/>
            <person name="Parker M."/>
            <person name="Probert I."/>
            <person name="Quesneville H."/>
            <person name="Raines C."/>
            <person name="Rensing S.A."/>
            <person name="Riano-Pachon D.M."/>
            <person name="Richier S."/>
            <person name="Rokitta S."/>
            <person name="Shiraiwa Y."/>
            <person name="Soanes D.M."/>
            <person name="van der Giezen M."/>
            <person name="Wahlund T.M."/>
            <person name="Williams B."/>
            <person name="Wilson W."/>
            <person name="Wolfe G."/>
            <person name="Wurch L.L."/>
        </authorList>
    </citation>
    <scope>NUCLEOTIDE SEQUENCE</scope>
</reference>
<protein>
    <submittedName>
        <fullName evidence="2">Uncharacterized protein</fullName>
    </submittedName>
</protein>
<evidence type="ECO:0000313" key="2">
    <source>
        <dbReference type="EnsemblProtists" id="EOD14010"/>
    </source>
</evidence>
<accession>A0A0D3IRX5</accession>
<evidence type="ECO:0000313" key="3">
    <source>
        <dbReference type="Proteomes" id="UP000013827"/>
    </source>
</evidence>